<dbReference type="CDD" id="cd07713">
    <property type="entry name" value="DHPS-like_MBL-fold"/>
    <property type="match status" value="1"/>
</dbReference>
<dbReference type="Proteomes" id="UP000824090">
    <property type="component" value="Unassembled WGS sequence"/>
</dbReference>
<evidence type="ECO:0000313" key="3">
    <source>
        <dbReference type="Proteomes" id="UP000824090"/>
    </source>
</evidence>
<dbReference type="InterPro" id="IPR041712">
    <property type="entry name" value="DHPS-like_MBL-fold"/>
</dbReference>
<reference evidence="2" key="2">
    <citation type="journal article" date="2021" name="PeerJ">
        <title>Extensive microbial diversity within the chicken gut microbiome revealed by metagenomics and culture.</title>
        <authorList>
            <person name="Gilroy R."/>
            <person name="Ravi A."/>
            <person name="Getino M."/>
            <person name="Pursley I."/>
            <person name="Horton D.L."/>
            <person name="Alikhan N.F."/>
            <person name="Baker D."/>
            <person name="Gharbi K."/>
            <person name="Hall N."/>
            <person name="Watson M."/>
            <person name="Adriaenssens E.M."/>
            <person name="Foster-Nyarko E."/>
            <person name="Jarju S."/>
            <person name="Secka A."/>
            <person name="Antonio M."/>
            <person name="Oren A."/>
            <person name="Chaudhuri R.R."/>
            <person name="La Ragione R."/>
            <person name="Hildebrand F."/>
            <person name="Pallen M.J."/>
        </authorList>
    </citation>
    <scope>NUCLEOTIDE SEQUENCE</scope>
    <source>
        <strain evidence="2">ChiHcec3-6078</strain>
    </source>
</reference>
<dbReference type="AlphaFoldDB" id="A0A9D1HYY1"/>
<evidence type="ECO:0000313" key="2">
    <source>
        <dbReference type="EMBL" id="HIU25168.1"/>
    </source>
</evidence>
<sequence>MKLTFLMENKTYREGIKAEHGLSVYIEAEDMNILFDAGATDAFISNALSLGVELESVEAAVVSHGHYDHTGGFPAFCGINKSAPVYIHKNAFRQSFSIEGEGKEKKLSGIRWSREERNAFEDRLVFTEGPLKLTDNIWITGTVGKDRDFVPSERFYWTDEEGNTIEDDMSHEQCLVIREKEGLYIFSGCSHRGVMAALKESRSMFPGERVAAFVCGMHLYSASDEDRERIVRETAAALRENGGGAVIPVHCTGTEALCSLKEALGEGCVILSAGNVYYGR</sequence>
<comment type="caution">
    <text evidence="2">The sequence shown here is derived from an EMBL/GenBank/DDBJ whole genome shotgun (WGS) entry which is preliminary data.</text>
</comment>
<dbReference type="PANTHER" id="PTHR13754">
    <property type="entry name" value="METALLO-BETA-LACTAMASE SUPERFAMILY PROTEIN"/>
    <property type="match status" value="1"/>
</dbReference>
<dbReference type="InterPro" id="IPR001279">
    <property type="entry name" value="Metallo-B-lactamas"/>
</dbReference>
<gene>
    <name evidence="2" type="ORF">IAC50_01555</name>
</gene>
<name>A0A9D1HYY1_9FIRM</name>
<dbReference type="Gene3D" id="3.60.15.10">
    <property type="entry name" value="Ribonuclease Z/Hydroxyacylglutathione hydrolase-like"/>
    <property type="match status" value="1"/>
</dbReference>
<dbReference type="InterPro" id="IPR052926">
    <property type="entry name" value="Metallo-beta-lactamase_dom"/>
</dbReference>
<dbReference type="EMBL" id="DVMP01000035">
    <property type="protein sequence ID" value="HIU25168.1"/>
    <property type="molecule type" value="Genomic_DNA"/>
</dbReference>
<dbReference type="InterPro" id="IPR036866">
    <property type="entry name" value="RibonucZ/Hydroxyglut_hydro"/>
</dbReference>
<dbReference type="PANTHER" id="PTHR13754:SF13">
    <property type="entry name" value="METALLO-BETA-LACTAMASE SUPERFAMILY PROTEIN (AFU_ORTHOLOGUE AFUA_3G07630)"/>
    <property type="match status" value="1"/>
</dbReference>
<accession>A0A9D1HYY1</accession>
<reference evidence="2" key="1">
    <citation type="submission" date="2020-10" db="EMBL/GenBank/DDBJ databases">
        <authorList>
            <person name="Gilroy R."/>
        </authorList>
    </citation>
    <scope>NUCLEOTIDE SEQUENCE</scope>
    <source>
        <strain evidence="2">ChiHcec3-6078</strain>
    </source>
</reference>
<protein>
    <submittedName>
        <fullName evidence="2">MBL fold metallo-hydrolase</fullName>
    </submittedName>
</protein>
<organism evidence="2 3">
    <name type="scientific">Candidatus Allocopromorpha excrementigallinarum</name>
    <dbReference type="NCBI Taxonomy" id="2840742"/>
    <lineage>
        <taxon>Bacteria</taxon>
        <taxon>Bacillati</taxon>
        <taxon>Bacillota</taxon>
        <taxon>Clostridia</taxon>
        <taxon>Eubacteriales</taxon>
        <taxon>Eubacteriaceae</taxon>
        <taxon>Eubacteriaceae incertae sedis</taxon>
        <taxon>Candidatus Allocopromorpha</taxon>
    </lineage>
</organism>
<proteinExistence type="predicted"/>
<evidence type="ECO:0000259" key="1">
    <source>
        <dbReference type="Pfam" id="PF00753"/>
    </source>
</evidence>
<feature type="domain" description="Metallo-beta-lactamase" evidence="1">
    <location>
        <begin position="20"/>
        <end position="106"/>
    </location>
</feature>
<dbReference type="GO" id="GO:0016740">
    <property type="term" value="F:transferase activity"/>
    <property type="evidence" value="ECO:0007669"/>
    <property type="project" value="TreeGrafter"/>
</dbReference>
<dbReference type="SUPFAM" id="SSF56281">
    <property type="entry name" value="Metallo-hydrolase/oxidoreductase"/>
    <property type="match status" value="1"/>
</dbReference>
<dbReference type="Pfam" id="PF00753">
    <property type="entry name" value="Lactamase_B"/>
    <property type="match status" value="1"/>
</dbReference>